<organism evidence="1 2">
    <name type="scientific">Asticcacaulis benevestitus DSM 16100 = ATCC BAA-896</name>
    <dbReference type="NCBI Taxonomy" id="1121022"/>
    <lineage>
        <taxon>Bacteria</taxon>
        <taxon>Pseudomonadati</taxon>
        <taxon>Pseudomonadota</taxon>
        <taxon>Alphaproteobacteria</taxon>
        <taxon>Caulobacterales</taxon>
        <taxon>Caulobacteraceae</taxon>
        <taxon>Asticcacaulis</taxon>
    </lineage>
</organism>
<reference evidence="1 2" key="1">
    <citation type="journal article" date="2014" name="Nature">
        <title>Sequential evolution of bacterial morphology by co-option of a developmental regulator.</title>
        <authorList>
            <person name="Jiang C."/>
            <person name="Brown P.J."/>
            <person name="Ducret A."/>
            <person name="Brun Y.V."/>
        </authorList>
    </citation>
    <scope>NUCLEOTIDE SEQUENCE [LARGE SCALE GENOMIC DNA]</scope>
    <source>
        <strain evidence="1 2">DSM 16100</strain>
    </source>
</reference>
<proteinExistence type="predicted"/>
<dbReference type="EMBL" id="AWGB01000021">
    <property type="protein sequence ID" value="ESQ90872.1"/>
    <property type="molecule type" value="Genomic_DNA"/>
</dbReference>
<dbReference type="eggNOG" id="COG2030">
    <property type="taxonomic scope" value="Bacteria"/>
</dbReference>
<protein>
    <submittedName>
        <fullName evidence="1">Acyl dehydratase</fullName>
    </submittedName>
</protein>
<keyword evidence="2" id="KW-1185">Reference proteome</keyword>
<name>V4PAE2_9CAUL</name>
<dbReference type="AlphaFoldDB" id="V4PAE2"/>
<accession>V4PAE2</accession>
<dbReference type="SUPFAM" id="SSF54637">
    <property type="entry name" value="Thioesterase/thiol ester dehydrase-isomerase"/>
    <property type="match status" value="1"/>
</dbReference>
<dbReference type="Proteomes" id="UP000017837">
    <property type="component" value="Unassembled WGS sequence"/>
</dbReference>
<evidence type="ECO:0000313" key="1">
    <source>
        <dbReference type="EMBL" id="ESQ90872.1"/>
    </source>
</evidence>
<dbReference type="STRING" id="1121022.GCA_000376105_01416"/>
<evidence type="ECO:0000313" key="2">
    <source>
        <dbReference type="Proteomes" id="UP000017837"/>
    </source>
</evidence>
<comment type="caution">
    <text evidence="1">The sequence shown here is derived from an EMBL/GenBank/DDBJ whole genome shotgun (WGS) entry which is preliminary data.</text>
</comment>
<dbReference type="PATRIC" id="fig|1121022.4.peg.2315"/>
<gene>
    <name evidence="1" type="ORF">ABENE_11415</name>
</gene>
<dbReference type="Gene3D" id="3.10.129.10">
    <property type="entry name" value="Hotdog Thioesterase"/>
    <property type="match status" value="1"/>
</dbReference>
<sequence>MNLDYPDMPAAFDDLYIGQSVSIGAGVISEEELAAFCKSYAPSWDPADGVPDALLFALWSKLETEAASNWPQTKRLAVDALRWSRNPPPGELLRGRLTVMGKDAVGDTKGVVIAQNDVLDEAGRLVFSCLTRSVFQRLPQAPVE</sequence>
<dbReference type="InterPro" id="IPR029069">
    <property type="entry name" value="HotDog_dom_sf"/>
</dbReference>